<dbReference type="InterPro" id="IPR023049">
    <property type="entry name" value="GlgC_bac"/>
</dbReference>
<keyword evidence="5 9" id="KW-0547">Nucleotide-binding</keyword>
<evidence type="ECO:0000256" key="7">
    <source>
        <dbReference type="ARBA" id="ARBA00023056"/>
    </source>
</evidence>
<organism evidence="12 13">
    <name type="scientific">Nocardioides marmoribigeumensis</name>
    <dbReference type="NCBI Taxonomy" id="433649"/>
    <lineage>
        <taxon>Bacteria</taxon>
        <taxon>Bacillati</taxon>
        <taxon>Actinomycetota</taxon>
        <taxon>Actinomycetes</taxon>
        <taxon>Propionibacteriales</taxon>
        <taxon>Nocardioidaceae</taxon>
        <taxon>Nocardioides</taxon>
    </lineage>
</organism>
<evidence type="ECO:0000256" key="8">
    <source>
        <dbReference type="ARBA" id="ARBA00023277"/>
    </source>
</evidence>
<comment type="caution">
    <text evidence="12">The sequence shown here is derived from an EMBL/GenBank/DDBJ whole genome shotgun (WGS) entry which is preliminary data.</text>
</comment>
<evidence type="ECO:0000256" key="5">
    <source>
        <dbReference type="ARBA" id="ARBA00022741"/>
    </source>
</evidence>
<keyword evidence="13" id="KW-1185">Reference proteome</keyword>
<feature type="binding site" evidence="9">
    <location>
        <begin position="177"/>
        <end position="178"/>
    </location>
    <ligand>
        <name>alpha-D-glucose 1-phosphate</name>
        <dbReference type="ChEBI" id="CHEBI:58601"/>
    </ligand>
</feature>
<dbReference type="InterPro" id="IPR056818">
    <property type="entry name" value="GlmU/GlgC-like_hexapep"/>
</dbReference>
<keyword evidence="4 9" id="KW-0548">Nucleotidyltransferase</keyword>
<dbReference type="PANTHER" id="PTHR43523:SF2">
    <property type="entry name" value="GLUCOSE-1-PHOSPHATE ADENYLYLTRANSFERASE"/>
    <property type="match status" value="1"/>
</dbReference>
<evidence type="ECO:0000313" key="12">
    <source>
        <dbReference type="EMBL" id="MDR7363762.1"/>
    </source>
</evidence>
<dbReference type="PROSITE" id="PS00810">
    <property type="entry name" value="ADP_GLC_PYROPHOSPH_3"/>
    <property type="match status" value="1"/>
</dbReference>
<comment type="catalytic activity">
    <reaction evidence="9">
        <text>alpha-D-glucose 1-phosphate + ATP + H(+) = ADP-alpha-D-glucose + diphosphate</text>
        <dbReference type="Rhea" id="RHEA:12120"/>
        <dbReference type="ChEBI" id="CHEBI:15378"/>
        <dbReference type="ChEBI" id="CHEBI:30616"/>
        <dbReference type="ChEBI" id="CHEBI:33019"/>
        <dbReference type="ChEBI" id="CHEBI:57498"/>
        <dbReference type="ChEBI" id="CHEBI:58601"/>
        <dbReference type="EC" id="2.7.7.27"/>
    </reaction>
</comment>
<accession>A0ABU2BZF7</accession>
<dbReference type="InterPro" id="IPR011831">
    <property type="entry name" value="ADP-Glc_PPase"/>
</dbReference>
<comment type="pathway">
    <text evidence="9">Glycan biosynthesis; glycogen biosynthesis.</text>
</comment>
<dbReference type="InterPro" id="IPR005835">
    <property type="entry name" value="NTP_transferase_dom"/>
</dbReference>
<dbReference type="NCBIfam" id="NF002023">
    <property type="entry name" value="PRK00844.1"/>
    <property type="match status" value="1"/>
</dbReference>
<feature type="domain" description="Nucleotidyl transferase" evidence="10">
    <location>
        <begin position="6"/>
        <end position="274"/>
    </location>
</feature>
<dbReference type="RefSeq" id="WP_310304545.1">
    <property type="nucleotide sequence ID" value="NZ_BAAAPS010000005.1"/>
</dbReference>
<comment type="function">
    <text evidence="9">Involved in the biosynthesis of ADP-glucose, a building block required for the elongation reactions to produce glycogen. Catalyzes the reaction between ATP and alpha-D-glucose 1-phosphate (G1P) to produce pyrophosphate and ADP-Glc.</text>
</comment>
<dbReference type="EC" id="2.7.7.27" evidence="9"/>
<keyword evidence="8 9" id="KW-0119">Carbohydrate metabolism</keyword>
<dbReference type="Gene3D" id="2.160.10.10">
    <property type="entry name" value="Hexapeptide repeat proteins"/>
    <property type="match status" value="1"/>
</dbReference>
<dbReference type="NCBIfam" id="NF001947">
    <property type="entry name" value="PRK00725.1"/>
    <property type="match status" value="1"/>
</dbReference>
<feature type="site" description="Could play a key role in the communication between the regulatory and the substrate sites" evidence="9">
    <location>
        <position position="95"/>
    </location>
</feature>
<evidence type="ECO:0000256" key="1">
    <source>
        <dbReference type="ARBA" id="ARBA00010443"/>
    </source>
</evidence>
<feature type="binding site" evidence="9">
    <location>
        <position position="96"/>
    </location>
    <ligand>
        <name>alpha-D-glucose 1-phosphate</name>
        <dbReference type="ChEBI" id="CHEBI:58601"/>
    </ligand>
</feature>
<dbReference type="InterPro" id="IPR011004">
    <property type="entry name" value="Trimer_LpxA-like_sf"/>
</dbReference>
<dbReference type="GO" id="GO:0008878">
    <property type="term" value="F:glucose-1-phosphate adenylyltransferase activity"/>
    <property type="evidence" value="ECO:0007669"/>
    <property type="project" value="UniProtKB-EC"/>
</dbReference>
<keyword evidence="3 9" id="KW-0808">Transferase</keyword>
<evidence type="ECO:0000259" key="10">
    <source>
        <dbReference type="Pfam" id="PF00483"/>
    </source>
</evidence>
<name>A0ABU2BZF7_9ACTN</name>
<feature type="domain" description="Glucose-1-phosphate adenylyltransferase/Bifunctional protein GlmU-like C-terminal hexapeptide" evidence="11">
    <location>
        <begin position="298"/>
        <end position="397"/>
    </location>
</feature>
<comment type="subunit">
    <text evidence="9">Homotetramer.</text>
</comment>
<dbReference type="SUPFAM" id="SSF51161">
    <property type="entry name" value="Trimeric LpxA-like enzymes"/>
    <property type="match status" value="1"/>
</dbReference>
<keyword evidence="7 9" id="KW-0320">Glycogen biosynthesis</keyword>
<feature type="binding site" evidence="9">
    <location>
        <position position="195"/>
    </location>
    <ligand>
        <name>alpha-D-glucose 1-phosphate</name>
        <dbReference type="ChEBI" id="CHEBI:58601"/>
    </ligand>
</feature>
<dbReference type="PANTHER" id="PTHR43523">
    <property type="entry name" value="GLUCOSE-1-PHOSPHATE ADENYLYLTRANSFERASE-RELATED"/>
    <property type="match status" value="1"/>
</dbReference>
<evidence type="ECO:0000256" key="6">
    <source>
        <dbReference type="ARBA" id="ARBA00022840"/>
    </source>
</evidence>
<dbReference type="Pfam" id="PF00483">
    <property type="entry name" value="NTP_transferase"/>
    <property type="match status" value="1"/>
</dbReference>
<comment type="similarity">
    <text evidence="1 9">Belongs to the bacterial/plant glucose-1-phosphate adenylyltransferase family.</text>
</comment>
<evidence type="ECO:0000256" key="4">
    <source>
        <dbReference type="ARBA" id="ARBA00022695"/>
    </source>
</evidence>
<dbReference type="Pfam" id="PF24894">
    <property type="entry name" value="Hexapep_GlmU"/>
    <property type="match status" value="1"/>
</dbReference>
<keyword evidence="6 9" id="KW-0067">ATP-binding</keyword>
<dbReference type="EMBL" id="JAVDYG010000001">
    <property type="protein sequence ID" value="MDR7363762.1"/>
    <property type="molecule type" value="Genomic_DNA"/>
</dbReference>
<keyword evidence="2 9" id="KW-0321">Glycogen metabolism</keyword>
<dbReference type="PROSITE" id="PS00809">
    <property type="entry name" value="ADP_GLC_PYROPHOSPH_2"/>
    <property type="match status" value="1"/>
</dbReference>
<dbReference type="CDD" id="cd02508">
    <property type="entry name" value="ADP_Glucose_PP"/>
    <property type="match status" value="1"/>
</dbReference>
<dbReference type="CDD" id="cd04651">
    <property type="entry name" value="LbH_G1P_AT_C"/>
    <property type="match status" value="1"/>
</dbReference>
<evidence type="ECO:0000256" key="3">
    <source>
        <dbReference type="ARBA" id="ARBA00022679"/>
    </source>
</evidence>
<dbReference type="InterPro" id="IPR005836">
    <property type="entry name" value="ADP_Glu_pyroP_CS"/>
</dbReference>
<feature type="binding site" evidence="9">
    <location>
        <position position="161"/>
    </location>
    <ligand>
        <name>alpha-D-glucose 1-phosphate</name>
        <dbReference type="ChEBI" id="CHEBI:58601"/>
    </ligand>
</feature>
<reference evidence="12 13" key="1">
    <citation type="submission" date="2023-07" db="EMBL/GenBank/DDBJ databases">
        <title>Sequencing the genomes of 1000 actinobacteria strains.</title>
        <authorList>
            <person name="Klenk H.-P."/>
        </authorList>
    </citation>
    <scope>NUCLEOTIDE SEQUENCE [LARGE SCALE GENOMIC DNA]</scope>
    <source>
        <strain evidence="12 13">DSM 19426</strain>
    </source>
</reference>
<dbReference type="Proteomes" id="UP001183648">
    <property type="component" value="Unassembled WGS sequence"/>
</dbReference>
<gene>
    <name evidence="9" type="primary">glgC</name>
    <name evidence="12" type="ORF">J2S63_003315</name>
</gene>
<dbReference type="HAMAP" id="MF_00624">
    <property type="entry name" value="GlgC"/>
    <property type="match status" value="1"/>
</dbReference>
<dbReference type="NCBIfam" id="TIGR02091">
    <property type="entry name" value="glgC"/>
    <property type="match status" value="1"/>
</dbReference>
<dbReference type="SUPFAM" id="SSF53448">
    <property type="entry name" value="Nucleotide-diphospho-sugar transferases"/>
    <property type="match status" value="1"/>
</dbReference>
<evidence type="ECO:0000256" key="9">
    <source>
        <dbReference type="HAMAP-Rule" id="MF_00624"/>
    </source>
</evidence>
<evidence type="ECO:0000313" key="13">
    <source>
        <dbReference type="Proteomes" id="UP001183648"/>
    </source>
</evidence>
<protein>
    <recommendedName>
        <fullName evidence="9">Glucose-1-phosphate adenylyltransferase</fullName>
        <ecNumber evidence="9">2.7.7.27</ecNumber>
    </recommendedName>
    <alternativeName>
        <fullName evidence="9">ADP-glucose pyrophosphorylase</fullName>
        <shortName evidence="9">ADPGlc PPase</shortName>
    </alternativeName>
    <alternativeName>
        <fullName evidence="9">ADP-glucose synthase</fullName>
    </alternativeName>
</protein>
<feature type="site" description="Could play a key role in the communication between the regulatory and the substrate sites" evidence="9">
    <location>
        <position position="58"/>
    </location>
</feature>
<dbReference type="InterPro" id="IPR029044">
    <property type="entry name" value="Nucleotide-diphossugar_trans"/>
</dbReference>
<sequence length="405" mass="44132">MVRVLSIVLAGGEGKRLMPLTEDRAKPAVPFGGSYRLIDFALSNLVNAGFRHVAVLTQYKSHSLDRHISLTWRLAPMLGQYVAPVPAQQRRGPRWYQGSADAIYQSMNLIRDEQPEYIVVFGADHVYRMDASQMVAAHIESGADVTVAGIRVPRKEAWQFGVIKTGEDGISIDEFLEKPADPPGLVDSPEESFASMGNYVFTAKALVEALERDAADPSSRHDMGGDIIPMMVDDGRAAVYDFKRNEVPGSLPRDRDYWRDVGTIDSYHEAHLDLVSAVPVFNLYNTEWPIFTHHSELPGAKFVSGAAVRDSIVCAGSIVSGASVDASVVGIHGYVADHATVFRSVLLDNVQIGKGAVVRNAIIDKNVVVPDGCLIGVDHDEDRRRGFSVSEGGITVIGKGHVIEK</sequence>
<evidence type="ECO:0000256" key="2">
    <source>
        <dbReference type="ARBA" id="ARBA00022600"/>
    </source>
</evidence>
<dbReference type="PROSITE" id="PS00808">
    <property type="entry name" value="ADP_GLC_PYROPHOSPH_1"/>
    <property type="match status" value="1"/>
</dbReference>
<proteinExistence type="inferred from homology"/>
<evidence type="ECO:0000259" key="11">
    <source>
        <dbReference type="Pfam" id="PF24894"/>
    </source>
</evidence>
<dbReference type="Gene3D" id="3.90.550.10">
    <property type="entry name" value="Spore Coat Polysaccharide Biosynthesis Protein SpsA, Chain A"/>
    <property type="match status" value="1"/>
</dbReference>